<organism evidence="6 7">
    <name type="scientific">Sporormia fimetaria CBS 119925</name>
    <dbReference type="NCBI Taxonomy" id="1340428"/>
    <lineage>
        <taxon>Eukaryota</taxon>
        <taxon>Fungi</taxon>
        <taxon>Dikarya</taxon>
        <taxon>Ascomycota</taxon>
        <taxon>Pezizomycotina</taxon>
        <taxon>Dothideomycetes</taxon>
        <taxon>Pleosporomycetidae</taxon>
        <taxon>Pleosporales</taxon>
        <taxon>Sporormiaceae</taxon>
        <taxon>Sporormia</taxon>
    </lineage>
</organism>
<dbReference type="InterPro" id="IPR052210">
    <property type="entry name" value="LysM1-like"/>
</dbReference>
<name>A0A6A6VLE5_9PLEO</name>
<feature type="compositionally biased region" description="Low complexity" evidence="4">
    <location>
        <begin position="357"/>
        <end position="369"/>
    </location>
</feature>
<feature type="domain" description="LysM" evidence="5">
    <location>
        <begin position="563"/>
        <end position="609"/>
    </location>
</feature>
<evidence type="ECO:0000256" key="1">
    <source>
        <dbReference type="ARBA" id="ARBA00022669"/>
    </source>
</evidence>
<evidence type="ECO:0000313" key="6">
    <source>
        <dbReference type="EMBL" id="KAF2750973.1"/>
    </source>
</evidence>
<accession>A0A6A6VLE5</accession>
<proteinExistence type="predicted"/>
<feature type="region of interest" description="Disordered" evidence="4">
    <location>
        <begin position="443"/>
        <end position="471"/>
    </location>
</feature>
<feature type="region of interest" description="Disordered" evidence="4">
    <location>
        <begin position="357"/>
        <end position="379"/>
    </location>
</feature>
<feature type="domain" description="LysM" evidence="5">
    <location>
        <begin position="303"/>
        <end position="349"/>
    </location>
</feature>
<dbReference type="PANTHER" id="PTHR34997">
    <property type="entry name" value="AM15"/>
    <property type="match status" value="1"/>
</dbReference>
<evidence type="ECO:0000256" key="2">
    <source>
        <dbReference type="ARBA" id="ARBA00022729"/>
    </source>
</evidence>
<dbReference type="CDD" id="cd00118">
    <property type="entry name" value="LysM"/>
    <property type="match status" value="5"/>
</dbReference>
<dbReference type="PROSITE" id="PS51782">
    <property type="entry name" value="LYSM"/>
    <property type="match status" value="6"/>
</dbReference>
<feature type="compositionally biased region" description="Low complexity" evidence="4">
    <location>
        <begin position="184"/>
        <end position="200"/>
    </location>
</feature>
<feature type="compositionally biased region" description="Low complexity" evidence="4">
    <location>
        <begin position="446"/>
        <end position="462"/>
    </location>
</feature>
<dbReference type="EMBL" id="MU006563">
    <property type="protein sequence ID" value="KAF2750973.1"/>
    <property type="molecule type" value="Genomic_DNA"/>
</dbReference>
<protein>
    <submittedName>
        <fullName evidence="6">Carbohydrate-binding module family 50 protein</fullName>
    </submittedName>
</protein>
<dbReference type="GO" id="GO:0008061">
    <property type="term" value="F:chitin binding"/>
    <property type="evidence" value="ECO:0007669"/>
    <property type="project" value="UniProtKB-KW"/>
</dbReference>
<evidence type="ECO:0000313" key="7">
    <source>
        <dbReference type="Proteomes" id="UP000799440"/>
    </source>
</evidence>
<dbReference type="AlphaFoldDB" id="A0A6A6VLE5"/>
<dbReference type="Gene3D" id="3.10.350.10">
    <property type="entry name" value="LysM domain"/>
    <property type="match status" value="6"/>
</dbReference>
<feature type="domain" description="LysM" evidence="5">
    <location>
        <begin position="481"/>
        <end position="527"/>
    </location>
</feature>
<reference evidence="6" key="1">
    <citation type="journal article" date="2020" name="Stud. Mycol.">
        <title>101 Dothideomycetes genomes: a test case for predicting lifestyles and emergence of pathogens.</title>
        <authorList>
            <person name="Haridas S."/>
            <person name="Albert R."/>
            <person name="Binder M."/>
            <person name="Bloem J."/>
            <person name="Labutti K."/>
            <person name="Salamov A."/>
            <person name="Andreopoulos B."/>
            <person name="Baker S."/>
            <person name="Barry K."/>
            <person name="Bills G."/>
            <person name="Bluhm B."/>
            <person name="Cannon C."/>
            <person name="Castanera R."/>
            <person name="Culley D."/>
            <person name="Daum C."/>
            <person name="Ezra D."/>
            <person name="Gonzalez J."/>
            <person name="Henrissat B."/>
            <person name="Kuo A."/>
            <person name="Liang C."/>
            <person name="Lipzen A."/>
            <person name="Lutzoni F."/>
            <person name="Magnuson J."/>
            <person name="Mondo S."/>
            <person name="Nolan M."/>
            <person name="Ohm R."/>
            <person name="Pangilinan J."/>
            <person name="Park H.-J."/>
            <person name="Ramirez L."/>
            <person name="Alfaro M."/>
            <person name="Sun H."/>
            <person name="Tritt A."/>
            <person name="Yoshinaga Y."/>
            <person name="Zwiers L.-H."/>
            <person name="Turgeon B."/>
            <person name="Goodwin S."/>
            <person name="Spatafora J."/>
            <person name="Crous P."/>
            <person name="Grigoriev I."/>
        </authorList>
    </citation>
    <scope>NUCLEOTIDE SEQUENCE</scope>
    <source>
        <strain evidence="6">CBS 119925</strain>
    </source>
</reference>
<dbReference type="Pfam" id="PF01476">
    <property type="entry name" value="LysM"/>
    <property type="match status" value="3"/>
</dbReference>
<evidence type="ECO:0000259" key="5">
    <source>
        <dbReference type="PROSITE" id="PS51782"/>
    </source>
</evidence>
<feature type="domain" description="LysM" evidence="5">
    <location>
        <begin position="122"/>
        <end position="169"/>
    </location>
</feature>
<evidence type="ECO:0000256" key="3">
    <source>
        <dbReference type="ARBA" id="ARBA00023026"/>
    </source>
</evidence>
<sequence length="613" mass="63926">MRLIDASFVAALTWSGDSNGVEGSRSRACTPGVALICSFSRPSICTLLRAVLVVLPEGTSSFVRNCLETLLSASHSQASIMPSVQSSLLLLSGIDFALSAAVNRRGVTPALPVDAGVTSQCTWWHDQHEEVDCDSILDENNIDLATFRRWNPAIGANCAGLSVGKSYCVEAAFEVLTTSSTTASVTHSAGTTTPTSTAPPNGIETPSPNQSGMVGNCDAFHFVEPDQDCAAIAALNGITQSQFHSWNPAAGANCAGLWANTYVCVSVIGHTPVTSVTPSPTATSNGIETPLPTQPSMVNNCAAFYLVKAGDSCSVIASNHGITMAQFTQWNPRVGSDCAGMWADAYACVSTIGHTPVTSSTASPSPTRPANGIETPSPAQPGMVTNCDAFYKVKIGDECSTIASTHGITLSQFTTWNPRAGSDCSGLWADAYACVSIIGHTPTPTPTRTSSTTASPSPTRPANGIETPQPAQPGMVSNCDKFYKVKTGDGCSGIAASNGITLAQFTTWNPRAGDDCKGLWADAWACVSIVGHTPTTTTTKATTTTTNPTPTPIQSGMVKNCNKFHKVGTSQGCPAIQSLYKVSLAQLYKWNPAIKSDCSGMWANTYLCVGVSS</sequence>
<feature type="region of interest" description="Disordered" evidence="4">
    <location>
        <begin position="184"/>
        <end position="210"/>
    </location>
</feature>
<gene>
    <name evidence="6" type="ORF">M011DRAFT_437646</name>
</gene>
<dbReference type="InterPro" id="IPR036779">
    <property type="entry name" value="LysM_dom_sf"/>
</dbReference>
<keyword evidence="2" id="KW-0732">Signal</keyword>
<dbReference type="OrthoDB" id="2281372at2759"/>
<keyword evidence="3" id="KW-0843">Virulence</keyword>
<dbReference type="PANTHER" id="PTHR34997:SF2">
    <property type="entry name" value="LYSM DOMAIN-CONTAINING PROTEIN-RELATED"/>
    <property type="match status" value="1"/>
</dbReference>
<dbReference type="Proteomes" id="UP000799440">
    <property type="component" value="Unassembled WGS sequence"/>
</dbReference>
<keyword evidence="7" id="KW-1185">Reference proteome</keyword>
<keyword evidence="1" id="KW-0147">Chitin-binding</keyword>
<dbReference type="SUPFAM" id="SSF54106">
    <property type="entry name" value="LysM domain"/>
    <property type="match status" value="5"/>
</dbReference>
<dbReference type="SMART" id="SM00257">
    <property type="entry name" value="LysM"/>
    <property type="match status" value="5"/>
</dbReference>
<dbReference type="InterPro" id="IPR018392">
    <property type="entry name" value="LysM"/>
</dbReference>
<evidence type="ECO:0000256" key="4">
    <source>
        <dbReference type="SAM" id="MobiDB-lite"/>
    </source>
</evidence>
<feature type="domain" description="LysM" evidence="5">
    <location>
        <begin position="219"/>
        <end position="265"/>
    </location>
</feature>
<feature type="domain" description="LysM" evidence="5">
    <location>
        <begin position="389"/>
        <end position="435"/>
    </location>
</feature>